<gene>
    <name evidence="15" type="primary">pheT</name>
    <name evidence="20" type="ORF">A3B87_03210</name>
</gene>
<feature type="binding site" evidence="15">
    <location>
        <position position="483"/>
    </location>
    <ligand>
        <name>Mg(2+)</name>
        <dbReference type="ChEBI" id="CHEBI:18420"/>
        <note>shared with alpha subunit</note>
    </ligand>
</feature>
<evidence type="ECO:0000256" key="16">
    <source>
        <dbReference type="PROSITE-ProRule" id="PRU00209"/>
    </source>
</evidence>
<evidence type="ECO:0000256" key="1">
    <source>
        <dbReference type="ARBA" id="ARBA00004496"/>
    </source>
</evidence>
<dbReference type="InterPro" id="IPR012340">
    <property type="entry name" value="NA-bd_OB-fold"/>
</dbReference>
<evidence type="ECO:0000256" key="6">
    <source>
        <dbReference type="ARBA" id="ARBA00022598"/>
    </source>
</evidence>
<dbReference type="InterPro" id="IPR005121">
    <property type="entry name" value="Fdx_antiC-bd"/>
</dbReference>
<comment type="caution">
    <text evidence="20">The sequence shown here is derived from an EMBL/GenBank/DDBJ whole genome shotgun (WGS) entry which is preliminary data.</text>
</comment>
<dbReference type="SUPFAM" id="SSF50249">
    <property type="entry name" value="Nucleic acid-binding proteins"/>
    <property type="match status" value="1"/>
</dbReference>
<dbReference type="GO" id="GO:0004826">
    <property type="term" value="F:phenylalanine-tRNA ligase activity"/>
    <property type="evidence" value="ECO:0007669"/>
    <property type="project" value="UniProtKB-UniRule"/>
</dbReference>
<dbReference type="Proteomes" id="UP000179136">
    <property type="component" value="Unassembled WGS sequence"/>
</dbReference>
<dbReference type="Gene3D" id="3.50.40.10">
    <property type="entry name" value="Phenylalanyl-trna Synthetase, Chain B, domain 3"/>
    <property type="match status" value="1"/>
</dbReference>
<dbReference type="EMBL" id="MFMW01000019">
    <property type="protein sequence ID" value="OGG87199.1"/>
    <property type="molecule type" value="Genomic_DNA"/>
</dbReference>
<dbReference type="SUPFAM" id="SSF54991">
    <property type="entry name" value="Anticodon-binding domain of PheRS"/>
    <property type="match status" value="1"/>
</dbReference>
<dbReference type="STRING" id="1798561.A3B87_03210"/>
<evidence type="ECO:0000256" key="2">
    <source>
        <dbReference type="ARBA" id="ARBA00008653"/>
    </source>
</evidence>
<dbReference type="Pfam" id="PF03147">
    <property type="entry name" value="FDX-ACB"/>
    <property type="match status" value="1"/>
</dbReference>
<dbReference type="PROSITE" id="PS50886">
    <property type="entry name" value="TRBD"/>
    <property type="match status" value="1"/>
</dbReference>
<dbReference type="Gene3D" id="3.30.930.10">
    <property type="entry name" value="Bira Bifunctional Protein, Domain 2"/>
    <property type="match status" value="1"/>
</dbReference>
<dbReference type="SUPFAM" id="SSF46955">
    <property type="entry name" value="Putative DNA-binding domain"/>
    <property type="match status" value="1"/>
</dbReference>
<dbReference type="InterPro" id="IPR004532">
    <property type="entry name" value="Phe-tRNA-ligase_IIc_bsu_bact"/>
</dbReference>
<dbReference type="SMART" id="SM00896">
    <property type="entry name" value="FDX-ACB"/>
    <property type="match status" value="1"/>
</dbReference>
<dbReference type="InterPro" id="IPR002547">
    <property type="entry name" value="tRNA-bd_dom"/>
</dbReference>
<evidence type="ECO:0000256" key="3">
    <source>
        <dbReference type="ARBA" id="ARBA00011209"/>
    </source>
</evidence>
<dbReference type="InterPro" id="IPR033714">
    <property type="entry name" value="tRNA_bind_bactPheRS"/>
</dbReference>
<evidence type="ECO:0000256" key="10">
    <source>
        <dbReference type="ARBA" id="ARBA00022842"/>
    </source>
</evidence>
<keyword evidence="11 16" id="KW-0694">RNA-binding</keyword>
<evidence type="ECO:0000256" key="9">
    <source>
        <dbReference type="ARBA" id="ARBA00022840"/>
    </source>
</evidence>
<dbReference type="PANTHER" id="PTHR10947:SF0">
    <property type="entry name" value="PHENYLALANINE--TRNA LIGASE BETA SUBUNIT"/>
    <property type="match status" value="1"/>
</dbReference>
<keyword evidence="12 15" id="KW-0648">Protein biosynthesis</keyword>
<dbReference type="Pfam" id="PF03483">
    <property type="entry name" value="B3_4"/>
    <property type="match status" value="1"/>
</dbReference>
<evidence type="ECO:0000256" key="15">
    <source>
        <dbReference type="HAMAP-Rule" id="MF_00283"/>
    </source>
</evidence>
<dbReference type="InterPro" id="IPR045864">
    <property type="entry name" value="aa-tRNA-synth_II/BPL/LPL"/>
</dbReference>
<dbReference type="InterPro" id="IPR009061">
    <property type="entry name" value="DNA-bd_dom_put_sf"/>
</dbReference>
<dbReference type="InterPro" id="IPR045060">
    <property type="entry name" value="Phe-tRNA-ligase_IIc_bsu"/>
</dbReference>
<keyword evidence="6 15" id="KW-0436">Ligase</keyword>
<keyword evidence="4 15" id="KW-0963">Cytoplasm</keyword>
<keyword evidence="13 15" id="KW-0030">Aminoacyl-tRNA synthetase</keyword>
<dbReference type="Pfam" id="PF01588">
    <property type="entry name" value="tRNA_bind"/>
    <property type="match status" value="1"/>
</dbReference>
<dbReference type="InterPro" id="IPR005146">
    <property type="entry name" value="B3/B4_tRNA-bd"/>
</dbReference>
<dbReference type="InterPro" id="IPR036690">
    <property type="entry name" value="Fdx_antiC-bd_sf"/>
</dbReference>
<dbReference type="PROSITE" id="PS51447">
    <property type="entry name" value="FDX_ACB"/>
    <property type="match status" value="1"/>
</dbReference>
<dbReference type="Pfam" id="PF17759">
    <property type="entry name" value="tRNA_synthFbeta"/>
    <property type="match status" value="1"/>
</dbReference>
<dbReference type="NCBIfam" id="TIGR00472">
    <property type="entry name" value="pheT_bact"/>
    <property type="match status" value="1"/>
</dbReference>
<evidence type="ECO:0000259" key="19">
    <source>
        <dbReference type="PROSITE" id="PS51483"/>
    </source>
</evidence>
<keyword evidence="10 15" id="KW-0460">Magnesium</keyword>
<evidence type="ECO:0000256" key="12">
    <source>
        <dbReference type="ARBA" id="ARBA00022917"/>
    </source>
</evidence>
<feature type="domain" description="FDX-ACB" evidence="18">
    <location>
        <begin position="735"/>
        <end position="823"/>
    </location>
</feature>
<keyword evidence="7 15" id="KW-0479">Metal-binding</keyword>
<comment type="cofactor">
    <cofactor evidence="15">
        <name>Mg(2+)</name>
        <dbReference type="ChEBI" id="CHEBI:18420"/>
    </cofactor>
    <text evidence="15">Binds 2 magnesium ions per tetramer.</text>
</comment>
<evidence type="ECO:0000256" key="4">
    <source>
        <dbReference type="ARBA" id="ARBA00022490"/>
    </source>
</evidence>
<organism evidence="20 21">
    <name type="scientific">Candidatus Kuenenbacteria bacterium RIFCSPHIGHO2_02_FULL_39_13</name>
    <dbReference type="NCBI Taxonomy" id="1798561"/>
    <lineage>
        <taxon>Bacteria</taxon>
        <taxon>Candidatus Kueneniibacteriota</taxon>
    </lineage>
</organism>
<keyword evidence="9 15" id="KW-0067">ATP-binding</keyword>
<dbReference type="AlphaFoldDB" id="A0A1F6FMV9"/>
<dbReference type="HAMAP" id="MF_00283">
    <property type="entry name" value="Phe_tRNA_synth_beta1"/>
    <property type="match status" value="1"/>
</dbReference>
<dbReference type="EC" id="6.1.1.20" evidence="15"/>
<comment type="similarity">
    <text evidence="2 15">Belongs to the phenylalanyl-tRNA synthetase beta subunit family. Type 1 subfamily.</text>
</comment>
<dbReference type="PANTHER" id="PTHR10947">
    <property type="entry name" value="PHENYLALANYL-TRNA SYNTHETASE BETA CHAIN AND LEUCINE-RICH REPEAT-CONTAINING PROTEIN 47"/>
    <property type="match status" value="1"/>
</dbReference>
<dbReference type="SUPFAM" id="SSF55681">
    <property type="entry name" value="Class II aaRS and biotin synthetases"/>
    <property type="match status" value="1"/>
</dbReference>
<dbReference type="Gene3D" id="3.30.56.10">
    <property type="match status" value="2"/>
</dbReference>
<comment type="catalytic activity">
    <reaction evidence="14 15">
        <text>tRNA(Phe) + L-phenylalanine + ATP = L-phenylalanyl-tRNA(Phe) + AMP + diphosphate + H(+)</text>
        <dbReference type="Rhea" id="RHEA:19413"/>
        <dbReference type="Rhea" id="RHEA-COMP:9668"/>
        <dbReference type="Rhea" id="RHEA-COMP:9699"/>
        <dbReference type="ChEBI" id="CHEBI:15378"/>
        <dbReference type="ChEBI" id="CHEBI:30616"/>
        <dbReference type="ChEBI" id="CHEBI:33019"/>
        <dbReference type="ChEBI" id="CHEBI:58095"/>
        <dbReference type="ChEBI" id="CHEBI:78442"/>
        <dbReference type="ChEBI" id="CHEBI:78531"/>
        <dbReference type="ChEBI" id="CHEBI:456215"/>
        <dbReference type="EC" id="6.1.1.20"/>
    </reaction>
</comment>
<name>A0A1F6FMV9_9BACT</name>
<evidence type="ECO:0000313" key="21">
    <source>
        <dbReference type="Proteomes" id="UP000179136"/>
    </source>
</evidence>
<evidence type="ECO:0000259" key="17">
    <source>
        <dbReference type="PROSITE" id="PS50886"/>
    </source>
</evidence>
<keyword evidence="8 15" id="KW-0547">Nucleotide-binding</keyword>
<comment type="subunit">
    <text evidence="3 15">Tetramer of two alpha and two beta subunits.</text>
</comment>
<feature type="domain" description="TRNA-binding" evidence="17">
    <location>
        <begin position="41"/>
        <end position="160"/>
    </location>
</feature>
<dbReference type="InterPro" id="IPR020825">
    <property type="entry name" value="Phe-tRNA_synthase-like_B3/B4"/>
</dbReference>
<dbReference type="GO" id="GO:0009328">
    <property type="term" value="C:phenylalanine-tRNA ligase complex"/>
    <property type="evidence" value="ECO:0007669"/>
    <property type="project" value="TreeGrafter"/>
</dbReference>
<dbReference type="InterPro" id="IPR041616">
    <property type="entry name" value="PheRS_beta_core"/>
</dbReference>
<dbReference type="CDD" id="cd02796">
    <property type="entry name" value="tRNA_bind_bactPheRS"/>
    <property type="match status" value="1"/>
</dbReference>
<evidence type="ECO:0000256" key="14">
    <source>
        <dbReference type="ARBA" id="ARBA00049255"/>
    </source>
</evidence>
<dbReference type="SMART" id="SM00873">
    <property type="entry name" value="B3_4"/>
    <property type="match status" value="1"/>
</dbReference>
<reference evidence="20 21" key="1">
    <citation type="journal article" date="2016" name="Nat. Commun.">
        <title>Thousands of microbial genomes shed light on interconnected biogeochemical processes in an aquifer system.</title>
        <authorList>
            <person name="Anantharaman K."/>
            <person name="Brown C.T."/>
            <person name="Hug L.A."/>
            <person name="Sharon I."/>
            <person name="Castelle C.J."/>
            <person name="Probst A.J."/>
            <person name="Thomas B.C."/>
            <person name="Singh A."/>
            <person name="Wilkins M.J."/>
            <person name="Karaoz U."/>
            <person name="Brodie E.L."/>
            <person name="Williams K.H."/>
            <person name="Hubbard S.S."/>
            <person name="Banfield J.F."/>
        </authorList>
    </citation>
    <scope>NUCLEOTIDE SEQUENCE [LARGE SCALE GENOMIC DNA]</scope>
</reference>
<dbReference type="InterPro" id="IPR005147">
    <property type="entry name" value="tRNA_synthase_B5-dom"/>
</dbReference>
<proteinExistence type="inferred from homology"/>
<accession>A0A1F6FMV9</accession>
<dbReference type="Gene3D" id="2.40.50.140">
    <property type="entry name" value="Nucleic acid-binding proteins"/>
    <property type="match status" value="1"/>
</dbReference>
<evidence type="ECO:0000256" key="11">
    <source>
        <dbReference type="ARBA" id="ARBA00022884"/>
    </source>
</evidence>
<feature type="binding site" evidence="15">
    <location>
        <position position="492"/>
    </location>
    <ligand>
        <name>Mg(2+)</name>
        <dbReference type="ChEBI" id="CHEBI:18420"/>
        <note>shared with alpha subunit</note>
    </ligand>
</feature>
<evidence type="ECO:0000256" key="7">
    <source>
        <dbReference type="ARBA" id="ARBA00022723"/>
    </source>
</evidence>
<feature type="domain" description="B5" evidence="19">
    <location>
        <begin position="428"/>
        <end position="505"/>
    </location>
</feature>
<dbReference type="GO" id="GO:0005524">
    <property type="term" value="F:ATP binding"/>
    <property type="evidence" value="ECO:0007669"/>
    <property type="project" value="UniProtKB-UniRule"/>
</dbReference>
<protein>
    <recommendedName>
        <fullName evidence="15">Phenylalanine--tRNA ligase beta subunit</fullName>
        <ecNumber evidence="15">6.1.1.20</ecNumber>
    </recommendedName>
    <alternativeName>
        <fullName evidence="15">Phenylalanyl-tRNA synthetase beta subunit</fullName>
        <shortName evidence="15">PheRS</shortName>
    </alternativeName>
</protein>
<evidence type="ECO:0000313" key="20">
    <source>
        <dbReference type="EMBL" id="OGG87199.1"/>
    </source>
</evidence>
<evidence type="ECO:0000259" key="18">
    <source>
        <dbReference type="PROSITE" id="PS51447"/>
    </source>
</evidence>
<dbReference type="PROSITE" id="PS51483">
    <property type="entry name" value="B5"/>
    <property type="match status" value="1"/>
</dbReference>
<evidence type="ECO:0000256" key="8">
    <source>
        <dbReference type="ARBA" id="ARBA00022741"/>
    </source>
</evidence>
<comment type="subcellular location">
    <subcellularLocation>
        <location evidence="1 15">Cytoplasm</location>
    </subcellularLocation>
</comment>
<dbReference type="GO" id="GO:0000049">
    <property type="term" value="F:tRNA binding"/>
    <property type="evidence" value="ECO:0007669"/>
    <property type="project" value="UniProtKB-UniRule"/>
</dbReference>
<sequence length="824" mass="92912">MLLSLNLLKKYVDLPPEVSPQAVAEKLTMATVEVEKVIELGKELDKVVVGKVKNLAKHPQADKLSLVLVDIGTKEVVKVVCGGTNLKQGMLVAFAKVGAMVKWHGEGELVKLEATKIRGEQSFGMICSANEIGLFQMFPHKEFEIMDLSNLKLKVGQPLAKALGLDGIVFDIDNKSLTNRPDLWSHFGIARELSAIYKVHLKGYDFESQPDIVANQSQDLRVEIKDKKLCPRYLACLIENVKVGESPQWLKKELPAIGHSVINNIVDVTNYVMEEVGQPLHAFDLALLGQKLQDTRNNKQGTRIIVRRAKKGEKLVLLDESELELDDEMLIIADSKKPIALAGIMGGKDSGINENTASIILEAANFEAVNNRKTEQKLNARTDASQRFEKSLDANLAAVGMRRAIKLIKELIPAAKVSPIVEAGNWQEEKIVIKVSHNFLEKRIGKQLEKNNVLGILNRLGFEIDEHKGIYSITVPSWRATGDVSIPEDIVEEVARIYGYDNFGEREELVELTAAKYQYKYDLENKVKNYLSIGCGMSEVFNYPWLDEKLMGSLGLKGEIEIANPPAAELGFLQTSLVPNLIKNIKDNLRFLDNFKIFELARVYTAKMEKWDKKMADSLPYQPKMLAGAVVAGKDTQVFLELKGILENFQFPISNFQTNPKSQIPNFIDSVRCLELVIGGDVIGWLGEVDYNKLNFSARGGPAFGWKNKKVAMFEIDWEKFLQIKRAEKKYQSLPQYPAIERDISIEVGWQVKWADIIREIWKIGETLINKIEFLSEYPLNEKKSLAFRIVYQTDRTLTDIEVEQIEQKIIKLLAAKFQAKLRQ</sequence>
<feature type="binding site" evidence="15">
    <location>
        <position position="489"/>
    </location>
    <ligand>
        <name>Mg(2+)</name>
        <dbReference type="ChEBI" id="CHEBI:18420"/>
        <note>shared with alpha subunit</note>
    </ligand>
</feature>
<evidence type="ECO:0000256" key="5">
    <source>
        <dbReference type="ARBA" id="ARBA00022555"/>
    </source>
</evidence>
<evidence type="ECO:0000256" key="13">
    <source>
        <dbReference type="ARBA" id="ARBA00023146"/>
    </source>
</evidence>
<keyword evidence="5 16" id="KW-0820">tRNA-binding</keyword>
<dbReference type="SMART" id="SM00874">
    <property type="entry name" value="B5"/>
    <property type="match status" value="1"/>
</dbReference>
<dbReference type="GO" id="GO:0006432">
    <property type="term" value="P:phenylalanyl-tRNA aminoacylation"/>
    <property type="evidence" value="ECO:0007669"/>
    <property type="project" value="UniProtKB-UniRule"/>
</dbReference>
<dbReference type="Gene3D" id="3.30.70.380">
    <property type="entry name" value="Ferrodoxin-fold anticodon-binding domain"/>
    <property type="match status" value="1"/>
</dbReference>
<feature type="binding site" evidence="15">
    <location>
        <position position="493"/>
    </location>
    <ligand>
        <name>Mg(2+)</name>
        <dbReference type="ChEBI" id="CHEBI:18420"/>
        <note>shared with alpha subunit</note>
    </ligand>
</feature>
<dbReference type="SUPFAM" id="SSF56037">
    <property type="entry name" value="PheT/TilS domain"/>
    <property type="match status" value="1"/>
</dbReference>
<dbReference type="GO" id="GO:0000287">
    <property type="term" value="F:magnesium ion binding"/>
    <property type="evidence" value="ECO:0007669"/>
    <property type="project" value="UniProtKB-UniRule"/>
</dbReference>
<dbReference type="Pfam" id="PF03484">
    <property type="entry name" value="B5"/>
    <property type="match status" value="1"/>
</dbReference>